<dbReference type="KEGG" id="tbl:TBLA_0C04890"/>
<dbReference type="GO" id="GO:0005687">
    <property type="term" value="C:U4 snRNP"/>
    <property type="evidence" value="ECO:0007669"/>
    <property type="project" value="EnsemblFungi"/>
</dbReference>
<name>I2H1N3_HENB6</name>
<dbReference type="GO" id="GO:0005686">
    <property type="term" value="C:U2 snRNP"/>
    <property type="evidence" value="ECO:0007669"/>
    <property type="project" value="TreeGrafter"/>
</dbReference>
<proteinExistence type="inferred from homology"/>
<feature type="region of interest" description="Disordered" evidence="11">
    <location>
        <begin position="99"/>
        <end position="180"/>
    </location>
</feature>
<keyword evidence="14" id="KW-1185">Reference proteome</keyword>
<dbReference type="CDD" id="cd01717">
    <property type="entry name" value="Sm_B"/>
    <property type="match status" value="1"/>
</dbReference>
<keyword evidence="8" id="KW-0539">Nucleus</keyword>
<dbReference type="InterPro" id="IPR010920">
    <property type="entry name" value="LSM_dom_sf"/>
</dbReference>
<dbReference type="GO" id="GO:0005685">
    <property type="term" value="C:U1 snRNP"/>
    <property type="evidence" value="ECO:0007669"/>
    <property type="project" value="EnsemblFungi"/>
</dbReference>
<dbReference type="GO" id="GO:0036261">
    <property type="term" value="P:7-methylguanosine cap hypermethylation"/>
    <property type="evidence" value="ECO:0007669"/>
    <property type="project" value="EnsemblFungi"/>
</dbReference>
<keyword evidence="7" id="KW-0508">mRNA splicing</keyword>
<dbReference type="GO" id="GO:0003723">
    <property type="term" value="F:RNA binding"/>
    <property type="evidence" value="ECO:0007669"/>
    <property type="project" value="UniProtKB-KW"/>
</dbReference>
<dbReference type="GO" id="GO:0071013">
    <property type="term" value="C:catalytic step 2 spliceosome"/>
    <property type="evidence" value="ECO:0007669"/>
    <property type="project" value="TreeGrafter"/>
</dbReference>
<dbReference type="Proteomes" id="UP000002866">
    <property type="component" value="Chromosome 3"/>
</dbReference>
<dbReference type="InterPro" id="IPR050914">
    <property type="entry name" value="snRNP_SmB/NAA38-like"/>
</dbReference>
<evidence type="ECO:0000256" key="7">
    <source>
        <dbReference type="ARBA" id="ARBA00023187"/>
    </source>
</evidence>
<gene>
    <name evidence="13" type="primary">TBLA0C04890</name>
    <name evidence="13" type="ORF">TBLA_0C04890</name>
</gene>
<dbReference type="EMBL" id="HE806318">
    <property type="protein sequence ID" value="CCH60285.1"/>
    <property type="molecule type" value="Genomic_DNA"/>
</dbReference>
<dbReference type="SMART" id="SM00651">
    <property type="entry name" value="Sm"/>
    <property type="match status" value="1"/>
</dbReference>
<dbReference type="GO" id="GO:0046540">
    <property type="term" value="C:U4/U6 x U5 tri-snRNP complex"/>
    <property type="evidence" value="ECO:0007669"/>
    <property type="project" value="EnsemblFungi"/>
</dbReference>
<comment type="similarity">
    <text evidence="3">Belongs to the snRNP SmB/SmN family.</text>
</comment>
<evidence type="ECO:0000256" key="11">
    <source>
        <dbReference type="SAM" id="MobiDB-lite"/>
    </source>
</evidence>
<evidence type="ECO:0000259" key="12">
    <source>
        <dbReference type="PROSITE" id="PS52002"/>
    </source>
</evidence>
<dbReference type="FunFam" id="2.30.30.100:FF:000079">
    <property type="entry name" value="Sm B"/>
    <property type="match status" value="1"/>
</dbReference>
<dbReference type="PANTHER" id="PTHR10701">
    <property type="entry name" value="SMALL NUCLEAR RIBONUCLEOPROTEIN-ASSOCIATED PROTEIN B AND N"/>
    <property type="match status" value="1"/>
</dbReference>
<dbReference type="FunCoup" id="I2H1N3">
    <property type="interactions" value="448"/>
</dbReference>
<dbReference type="PROSITE" id="PS52002">
    <property type="entry name" value="SM"/>
    <property type="match status" value="1"/>
</dbReference>
<evidence type="ECO:0000313" key="13">
    <source>
        <dbReference type="EMBL" id="CCH60285.1"/>
    </source>
</evidence>
<dbReference type="AlphaFoldDB" id="I2H1N3"/>
<feature type="domain" description="Sm" evidence="12">
    <location>
        <begin position="7"/>
        <end position="96"/>
    </location>
</feature>
<dbReference type="OMA" id="VRKFQPP"/>
<dbReference type="InterPro" id="IPR047575">
    <property type="entry name" value="Sm"/>
</dbReference>
<dbReference type="InParanoid" id="I2H1N3"/>
<dbReference type="Pfam" id="PF01423">
    <property type="entry name" value="LSM"/>
    <property type="match status" value="1"/>
</dbReference>
<accession>I2H1N3</accession>
<evidence type="ECO:0000313" key="14">
    <source>
        <dbReference type="Proteomes" id="UP000002866"/>
    </source>
</evidence>
<keyword evidence="4" id="KW-0963">Cytoplasm</keyword>
<evidence type="ECO:0000256" key="3">
    <source>
        <dbReference type="ARBA" id="ARBA00009123"/>
    </source>
</evidence>
<evidence type="ECO:0000256" key="4">
    <source>
        <dbReference type="ARBA" id="ARBA00022490"/>
    </source>
</evidence>
<evidence type="ECO:0000256" key="9">
    <source>
        <dbReference type="ARBA" id="ARBA00023274"/>
    </source>
</evidence>
<dbReference type="OrthoDB" id="2020720at2759"/>
<dbReference type="Gene3D" id="2.30.30.100">
    <property type="match status" value="1"/>
</dbReference>
<dbReference type="InterPro" id="IPR001163">
    <property type="entry name" value="Sm_dom_euk/arc"/>
</dbReference>
<dbReference type="GO" id="GO:0000974">
    <property type="term" value="C:Prp19 complex"/>
    <property type="evidence" value="ECO:0007669"/>
    <property type="project" value="EnsemblFungi"/>
</dbReference>
<dbReference type="STRING" id="1071380.I2H1N3"/>
<evidence type="ECO:0000256" key="5">
    <source>
        <dbReference type="ARBA" id="ARBA00022664"/>
    </source>
</evidence>
<evidence type="ECO:0000256" key="6">
    <source>
        <dbReference type="ARBA" id="ARBA00022884"/>
    </source>
</evidence>
<organism evidence="13 14">
    <name type="scientific">Henningerozyma blattae (strain ATCC 34711 / CBS 6284 / DSM 70876 / NBRC 10599 / NRRL Y-10934 / UCD 77-7)</name>
    <name type="common">Yeast</name>
    <name type="synonym">Tetrapisispora blattae</name>
    <dbReference type="NCBI Taxonomy" id="1071380"/>
    <lineage>
        <taxon>Eukaryota</taxon>
        <taxon>Fungi</taxon>
        <taxon>Dikarya</taxon>
        <taxon>Ascomycota</taxon>
        <taxon>Saccharomycotina</taxon>
        <taxon>Saccharomycetes</taxon>
        <taxon>Saccharomycetales</taxon>
        <taxon>Saccharomycetaceae</taxon>
        <taxon>Henningerozyma</taxon>
    </lineage>
</organism>
<dbReference type="GeneID" id="14495265"/>
<feature type="compositionally biased region" description="Low complexity" evidence="11">
    <location>
        <begin position="144"/>
        <end position="156"/>
    </location>
</feature>
<feature type="compositionally biased region" description="Low complexity" evidence="11">
    <location>
        <begin position="124"/>
        <end position="136"/>
    </location>
</feature>
<evidence type="ECO:0000256" key="10">
    <source>
        <dbReference type="ARBA" id="ARBA00041355"/>
    </source>
</evidence>
<protein>
    <recommendedName>
        <fullName evidence="10">Sm protein B</fullName>
    </recommendedName>
</protein>
<reference evidence="13 14" key="1">
    <citation type="journal article" date="2011" name="Proc. Natl. Acad. Sci. U.S.A.">
        <title>Evolutionary erosion of yeast sex chromosomes by mating-type switching accidents.</title>
        <authorList>
            <person name="Gordon J.L."/>
            <person name="Armisen D."/>
            <person name="Proux-Wera E."/>
            <person name="Oheigeartaigh S.S."/>
            <person name="Byrne K.P."/>
            <person name="Wolfe K.H."/>
        </authorList>
    </citation>
    <scope>NUCLEOTIDE SEQUENCE [LARGE SCALE GENOMIC DNA]</scope>
    <source>
        <strain evidence="14">ATCC 34711 / CBS 6284 / DSM 70876 / NBRC 10599 / NRRL Y-10934 / UCD 77-7</strain>
    </source>
</reference>
<evidence type="ECO:0000256" key="1">
    <source>
        <dbReference type="ARBA" id="ARBA00004123"/>
    </source>
</evidence>
<sequence length="180" mass="20872">MNNISVKHNSRLSHLINYKIRVITIDDKVYIGELLSFDNHMNLILNNCIEQRIPKTQLPKLKDLKSKDSIRIEKRTLGLIILRGDQILTTMVEDKPLLNKSQRLQKEKQQSKIISKNRRSRYYNSKTNKSSSTNTNENKKIKNKNNNVNNNNNANTRPAGNPTNKPVVRKFQPPPGFVKR</sequence>
<dbReference type="RefSeq" id="XP_004179804.1">
    <property type="nucleotide sequence ID" value="XM_004179756.1"/>
</dbReference>
<keyword evidence="9" id="KW-0687">Ribonucleoprotein</keyword>
<dbReference type="PANTHER" id="PTHR10701:SF0">
    <property type="entry name" value="SMALL NUCLEAR RIBONUCLEOPROTEIN-ASSOCIATED PROTEIN B"/>
    <property type="match status" value="1"/>
</dbReference>
<dbReference type="HOGENOM" id="CLU_076902_1_2_1"/>
<keyword evidence="5" id="KW-0507">mRNA processing</keyword>
<dbReference type="SUPFAM" id="SSF50182">
    <property type="entry name" value="Sm-like ribonucleoproteins"/>
    <property type="match status" value="1"/>
</dbReference>
<evidence type="ECO:0000256" key="8">
    <source>
        <dbReference type="ARBA" id="ARBA00023242"/>
    </source>
</evidence>
<dbReference type="GO" id="GO:0070990">
    <property type="term" value="F:snRNP binding"/>
    <property type="evidence" value="ECO:0007669"/>
    <property type="project" value="TreeGrafter"/>
</dbReference>
<dbReference type="eggNOG" id="KOG3168">
    <property type="taxonomic scope" value="Eukaryota"/>
</dbReference>
<dbReference type="GO" id="GO:0005682">
    <property type="term" value="C:U5 snRNP"/>
    <property type="evidence" value="ECO:0007669"/>
    <property type="project" value="EnsemblFungi"/>
</dbReference>
<evidence type="ECO:0000256" key="2">
    <source>
        <dbReference type="ARBA" id="ARBA00004496"/>
    </source>
</evidence>
<dbReference type="GO" id="GO:0071004">
    <property type="term" value="C:U2-type prespliceosome"/>
    <property type="evidence" value="ECO:0007669"/>
    <property type="project" value="EnsemblFungi"/>
</dbReference>
<keyword evidence="6" id="KW-0694">RNA-binding</keyword>
<comment type="subcellular location">
    <subcellularLocation>
        <location evidence="2">Cytoplasm</location>
    </subcellularLocation>
    <subcellularLocation>
        <location evidence="1">Nucleus</location>
    </subcellularLocation>
</comment>
<dbReference type="GO" id="GO:0005737">
    <property type="term" value="C:cytoplasm"/>
    <property type="evidence" value="ECO:0007669"/>
    <property type="project" value="UniProtKB-SubCell"/>
</dbReference>
<dbReference type="GO" id="GO:0000398">
    <property type="term" value="P:mRNA splicing, via spliceosome"/>
    <property type="evidence" value="ECO:0007669"/>
    <property type="project" value="EnsemblFungi"/>
</dbReference>